<protein>
    <recommendedName>
        <fullName evidence="1">Reverse transcriptase domain-containing protein</fullName>
    </recommendedName>
</protein>
<dbReference type="PANTHER" id="PTHR24559">
    <property type="entry name" value="TRANSPOSON TY3-I GAG-POL POLYPROTEIN"/>
    <property type="match status" value="1"/>
</dbReference>
<keyword evidence="3" id="KW-1185">Reference proteome</keyword>
<feature type="domain" description="Reverse transcriptase" evidence="1">
    <location>
        <begin position="36"/>
        <end position="190"/>
    </location>
</feature>
<dbReference type="Gene3D" id="3.10.10.10">
    <property type="entry name" value="HIV Type 1 Reverse Transcriptase, subunit A, domain 1"/>
    <property type="match status" value="1"/>
</dbReference>
<dbReference type="SUPFAM" id="SSF56672">
    <property type="entry name" value="DNA/RNA polymerases"/>
    <property type="match status" value="1"/>
</dbReference>
<evidence type="ECO:0000313" key="2">
    <source>
        <dbReference type="EMBL" id="RDX71034.1"/>
    </source>
</evidence>
<dbReference type="OrthoDB" id="542221at2759"/>
<dbReference type="PANTHER" id="PTHR24559:SF444">
    <property type="entry name" value="REVERSE TRANSCRIPTASE DOMAIN-CONTAINING PROTEIN"/>
    <property type="match status" value="1"/>
</dbReference>
<comment type="caution">
    <text evidence="2">The sequence shown here is derived from an EMBL/GenBank/DDBJ whole genome shotgun (WGS) entry which is preliminary data.</text>
</comment>
<dbReference type="InterPro" id="IPR053134">
    <property type="entry name" value="RNA-dir_DNA_polymerase"/>
</dbReference>
<evidence type="ECO:0000259" key="1">
    <source>
        <dbReference type="Pfam" id="PF00078"/>
    </source>
</evidence>
<dbReference type="Pfam" id="PF00078">
    <property type="entry name" value="RVT_1"/>
    <property type="match status" value="1"/>
</dbReference>
<dbReference type="AlphaFoldDB" id="A0A371EYE8"/>
<dbReference type="EMBL" id="QJKJ01011486">
    <property type="protein sequence ID" value="RDX71034.1"/>
    <property type="molecule type" value="Genomic_DNA"/>
</dbReference>
<sequence>MPSPFNNVGFPADCSTTEEVRRGEENPIWLANVVMVKKANGKWRMCTDYIDLNKACPKDPYPLPSIDQLVDGALGYALLSFMDAYSGYNQIKMHPQDESKIAFIMDVGAYCYKVMPFDLKNAGAIPTFDGPHFRRPDRSRCRDDMVKSATAVDHCRALGRVFQVLRKHQLKLNPEKCSLGVQAGKFLGFMLIEPGIEANLEKCQAIINMRSPRTVREVQQLTRSPEQ</sequence>
<reference evidence="2" key="1">
    <citation type="submission" date="2018-05" db="EMBL/GenBank/DDBJ databases">
        <title>Draft genome of Mucuna pruriens seed.</title>
        <authorList>
            <person name="Nnadi N.E."/>
            <person name="Vos R."/>
            <person name="Hasami M.H."/>
            <person name="Devisetty U.K."/>
            <person name="Aguiy J.C."/>
        </authorList>
    </citation>
    <scope>NUCLEOTIDE SEQUENCE [LARGE SCALE GENOMIC DNA]</scope>
    <source>
        <strain evidence="2">JCA_2017</strain>
    </source>
</reference>
<proteinExistence type="predicted"/>
<evidence type="ECO:0000313" key="3">
    <source>
        <dbReference type="Proteomes" id="UP000257109"/>
    </source>
</evidence>
<dbReference type="Gene3D" id="3.30.70.270">
    <property type="match status" value="1"/>
</dbReference>
<name>A0A371EYE8_MUCPR</name>
<dbReference type="InterPro" id="IPR043128">
    <property type="entry name" value="Rev_trsase/Diguanyl_cyclase"/>
</dbReference>
<feature type="non-terminal residue" evidence="2">
    <location>
        <position position="1"/>
    </location>
</feature>
<dbReference type="Proteomes" id="UP000257109">
    <property type="component" value="Unassembled WGS sequence"/>
</dbReference>
<dbReference type="InterPro" id="IPR043502">
    <property type="entry name" value="DNA/RNA_pol_sf"/>
</dbReference>
<gene>
    <name evidence="2" type="ORF">CR513_49656</name>
</gene>
<organism evidence="2 3">
    <name type="scientific">Mucuna pruriens</name>
    <name type="common">Velvet bean</name>
    <name type="synonym">Dolichos pruriens</name>
    <dbReference type="NCBI Taxonomy" id="157652"/>
    <lineage>
        <taxon>Eukaryota</taxon>
        <taxon>Viridiplantae</taxon>
        <taxon>Streptophyta</taxon>
        <taxon>Embryophyta</taxon>
        <taxon>Tracheophyta</taxon>
        <taxon>Spermatophyta</taxon>
        <taxon>Magnoliopsida</taxon>
        <taxon>eudicotyledons</taxon>
        <taxon>Gunneridae</taxon>
        <taxon>Pentapetalae</taxon>
        <taxon>rosids</taxon>
        <taxon>fabids</taxon>
        <taxon>Fabales</taxon>
        <taxon>Fabaceae</taxon>
        <taxon>Papilionoideae</taxon>
        <taxon>50 kb inversion clade</taxon>
        <taxon>NPAAA clade</taxon>
        <taxon>indigoferoid/millettioid clade</taxon>
        <taxon>Phaseoleae</taxon>
        <taxon>Mucuna</taxon>
    </lineage>
</organism>
<dbReference type="CDD" id="cd01647">
    <property type="entry name" value="RT_LTR"/>
    <property type="match status" value="1"/>
</dbReference>
<accession>A0A371EYE8</accession>
<dbReference type="InterPro" id="IPR000477">
    <property type="entry name" value="RT_dom"/>
</dbReference>